<evidence type="ECO:0000313" key="4">
    <source>
        <dbReference type="EMBL" id="TPX13190.1"/>
    </source>
</evidence>
<sequence length="316" mass="35312">MSKRTHSEFSGESLGGSPIPALPDLTRWKASEIPTELPPLPAISDERLEMAAFTHSGMVRQPGQMSYEQLEFFGDAFIYHIASELIGQTFPNLSPGRCSQMRERLLRNSTLAEYSLDYGLDKRAHFPLEYFGAGRVNGTKATDKERQKALGDIFEAYVGALVRSNGDQGRKQAIDWLKALWSRTIAKDIREEENSNGGSFQTAKPAEDRPAVVQPRERRPKEELSRLIGCRPVKIRYEDMPGKAKSHRDHQNLALFHVGVYVDAWGKTELLATASALSKKEAGAKAAEEALKNKKAMKVLMEKKKAFLAAQESLDY</sequence>
<dbReference type="GeneID" id="41973837"/>
<dbReference type="EMBL" id="SKBQ01000036">
    <property type="protein sequence ID" value="TPX13190.1"/>
    <property type="molecule type" value="Genomic_DNA"/>
</dbReference>
<dbReference type="GO" id="GO:0034475">
    <property type="term" value="P:U4 snRNA 3'-end processing"/>
    <property type="evidence" value="ECO:0007669"/>
    <property type="project" value="TreeGrafter"/>
</dbReference>
<dbReference type="InterPro" id="IPR000999">
    <property type="entry name" value="RNase_III_dom"/>
</dbReference>
<evidence type="ECO:0000256" key="1">
    <source>
        <dbReference type="ARBA" id="ARBA00022884"/>
    </source>
</evidence>
<dbReference type="Gene3D" id="3.30.160.20">
    <property type="match status" value="1"/>
</dbReference>
<evidence type="ECO:0000256" key="2">
    <source>
        <dbReference type="SAM" id="MobiDB-lite"/>
    </source>
</evidence>
<proteinExistence type="predicted"/>
<protein>
    <recommendedName>
        <fullName evidence="3">RNase III domain-containing protein</fullName>
    </recommendedName>
</protein>
<dbReference type="GO" id="GO:0004525">
    <property type="term" value="F:ribonuclease III activity"/>
    <property type="evidence" value="ECO:0007669"/>
    <property type="project" value="InterPro"/>
</dbReference>
<dbReference type="OrthoDB" id="2392202at2759"/>
<dbReference type="Pfam" id="PF00636">
    <property type="entry name" value="Ribonuclease_3"/>
    <property type="match status" value="1"/>
</dbReference>
<comment type="caution">
    <text evidence="4">The sequence shown here is derived from an EMBL/GenBank/DDBJ whole genome shotgun (WGS) entry which is preliminary data.</text>
</comment>
<feature type="region of interest" description="Disordered" evidence="2">
    <location>
        <begin position="192"/>
        <end position="221"/>
    </location>
</feature>
<dbReference type="GO" id="GO:0005654">
    <property type="term" value="C:nucleoplasm"/>
    <property type="evidence" value="ECO:0007669"/>
    <property type="project" value="TreeGrafter"/>
</dbReference>
<dbReference type="GO" id="GO:0006364">
    <property type="term" value="P:rRNA processing"/>
    <property type="evidence" value="ECO:0007669"/>
    <property type="project" value="TreeGrafter"/>
</dbReference>
<feature type="compositionally biased region" description="Basic and acidic residues" evidence="2">
    <location>
        <begin position="205"/>
        <end position="221"/>
    </location>
</feature>
<dbReference type="Gene3D" id="1.10.1520.10">
    <property type="entry name" value="Ribonuclease III domain"/>
    <property type="match status" value="1"/>
</dbReference>
<accession>A0A507B9C1</accession>
<evidence type="ECO:0000259" key="3">
    <source>
        <dbReference type="PROSITE" id="PS50142"/>
    </source>
</evidence>
<dbReference type="PROSITE" id="PS50142">
    <property type="entry name" value="RNASE_3_2"/>
    <property type="match status" value="1"/>
</dbReference>
<dbReference type="GO" id="GO:0006369">
    <property type="term" value="P:termination of RNA polymerase II transcription"/>
    <property type="evidence" value="ECO:0007669"/>
    <property type="project" value="TreeGrafter"/>
</dbReference>
<dbReference type="SUPFAM" id="SSF54768">
    <property type="entry name" value="dsRNA-binding domain-like"/>
    <property type="match status" value="1"/>
</dbReference>
<dbReference type="RefSeq" id="XP_030994901.1">
    <property type="nucleotide sequence ID" value="XM_031141018.1"/>
</dbReference>
<dbReference type="Proteomes" id="UP000319257">
    <property type="component" value="Unassembled WGS sequence"/>
</dbReference>
<dbReference type="CDD" id="cd00593">
    <property type="entry name" value="RIBOc"/>
    <property type="match status" value="1"/>
</dbReference>
<feature type="region of interest" description="Disordered" evidence="2">
    <location>
        <begin position="1"/>
        <end position="20"/>
    </location>
</feature>
<dbReference type="PANTHER" id="PTHR11207">
    <property type="entry name" value="RIBONUCLEASE III"/>
    <property type="match status" value="1"/>
</dbReference>
<dbReference type="GO" id="GO:0003723">
    <property type="term" value="F:RNA binding"/>
    <property type="evidence" value="ECO:0007669"/>
    <property type="project" value="UniProtKB-KW"/>
</dbReference>
<reference evidence="4 5" key="1">
    <citation type="submission" date="2019-06" db="EMBL/GenBank/DDBJ databases">
        <title>Draft genome sequence of the filamentous fungus Phialemoniopsis curvata isolated from diesel fuel.</title>
        <authorList>
            <person name="Varaljay V.A."/>
            <person name="Lyon W.J."/>
            <person name="Crouch A.L."/>
            <person name="Drake C.E."/>
            <person name="Hollomon J.M."/>
            <person name="Nadeau L.J."/>
            <person name="Nunn H.S."/>
            <person name="Stevenson B.S."/>
            <person name="Bojanowski C.L."/>
            <person name="Crookes-Goodson W.J."/>
        </authorList>
    </citation>
    <scope>NUCLEOTIDE SEQUENCE [LARGE SCALE GENOMIC DNA]</scope>
    <source>
        <strain evidence="4 5">D216</strain>
    </source>
</reference>
<feature type="domain" description="RNase III" evidence="3">
    <location>
        <begin position="43"/>
        <end position="166"/>
    </location>
</feature>
<name>A0A507B9C1_9PEZI</name>
<dbReference type="FunCoup" id="A0A507B9C1">
    <property type="interactions" value="224"/>
</dbReference>
<dbReference type="STRING" id="1093900.A0A507B9C1"/>
<dbReference type="InParanoid" id="A0A507B9C1"/>
<organism evidence="4 5">
    <name type="scientific">Thyridium curvatum</name>
    <dbReference type="NCBI Taxonomy" id="1093900"/>
    <lineage>
        <taxon>Eukaryota</taxon>
        <taxon>Fungi</taxon>
        <taxon>Dikarya</taxon>
        <taxon>Ascomycota</taxon>
        <taxon>Pezizomycotina</taxon>
        <taxon>Sordariomycetes</taxon>
        <taxon>Sordariomycetidae</taxon>
        <taxon>Thyridiales</taxon>
        <taxon>Thyridiaceae</taxon>
        <taxon>Thyridium</taxon>
    </lineage>
</organism>
<dbReference type="SUPFAM" id="SSF69065">
    <property type="entry name" value="RNase III domain-like"/>
    <property type="match status" value="1"/>
</dbReference>
<dbReference type="InterPro" id="IPR036389">
    <property type="entry name" value="RNase_III_sf"/>
</dbReference>
<keyword evidence="1" id="KW-0694">RNA-binding</keyword>
<dbReference type="SMART" id="SM00535">
    <property type="entry name" value="RIBOc"/>
    <property type="match status" value="1"/>
</dbReference>
<evidence type="ECO:0000313" key="5">
    <source>
        <dbReference type="Proteomes" id="UP000319257"/>
    </source>
</evidence>
<dbReference type="AlphaFoldDB" id="A0A507B9C1"/>
<gene>
    <name evidence="4" type="ORF">E0L32_006390</name>
</gene>
<dbReference type="PANTHER" id="PTHR11207:SF0">
    <property type="entry name" value="RIBONUCLEASE 3"/>
    <property type="match status" value="1"/>
</dbReference>
<keyword evidence="5" id="KW-1185">Reference proteome</keyword>